<evidence type="ECO:0000256" key="1">
    <source>
        <dbReference type="SAM" id="Phobius"/>
    </source>
</evidence>
<dbReference type="PANTHER" id="PTHR36194:SF1">
    <property type="entry name" value="S-LAYER-LIKE PROTEIN"/>
    <property type="match status" value="1"/>
</dbReference>
<sequence length="285" mass="31706">MKGKIILLLILIIAFIIFIIFRFIFFDVQNTDGQLRIVSSPTASIFVNNVVVGKTPFDLKYKSGEYSLKLIPEATATATWQRKIKVYKKAITYINIELGSTDFNTTGVVFNVVKSSSQNKKDTGELSIESEPPNALVYLDNDEKGVSSLELADITKGDHELSVFMPGFIRHTQKVNINSGYKVNAYVKLAIDPSQNPPLKNDEIKEATPSPVIQTISKEGPLIIIKGTPDGWLRVRQDPSINASEAARVNEGDTFQLLEEKGSWIKISYDGTNEGWVSGEYVEKK</sequence>
<dbReference type="InterPro" id="IPR003646">
    <property type="entry name" value="SH3-like_bac-type"/>
</dbReference>
<dbReference type="Proteomes" id="UP000229401">
    <property type="component" value="Unassembled WGS sequence"/>
</dbReference>
<dbReference type="EMBL" id="PFLI01000179">
    <property type="protein sequence ID" value="PIY71631.1"/>
    <property type="molecule type" value="Genomic_DNA"/>
</dbReference>
<evidence type="ECO:0000313" key="3">
    <source>
        <dbReference type="EMBL" id="PIY71631.1"/>
    </source>
</evidence>
<dbReference type="Pfam" id="PF08239">
    <property type="entry name" value="SH3_3"/>
    <property type="match status" value="1"/>
</dbReference>
<dbReference type="AlphaFoldDB" id="A0A2M7QI63"/>
<dbReference type="PANTHER" id="PTHR36194">
    <property type="entry name" value="S-LAYER-LIKE PROTEIN"/>
    <property type="match status" value="1"/>
</dbReference>
<reference evidence="4" key="1">
    <citation type="submission" date="2017-09" db="EMBL/GenBank/DDBJ databases">
        <title>Depth-based differentiation of microbial function through sediment-hosted aquifers and enrichment of novel symbionts in the deep terrestrial subsurface.</title>
        <authorList>
            <person name="Probst A.J."/>
            <person name="Ladd B."/>
            <person name="Jarett J.K."/>
            <person name="Geller-Mcgrath D.E."/>
            <person name="Sieber C.M.K."/>
            <person name="Emerson J.B."/>
            <person name="Anantharaman K."/>
            <person name="Thomas B.C."/>
            <person name="Malmstrom R."/>
            <person name="Stieglmeier M."/>
            <person name="Klingl A."/>
            <person name="Woyke T."/>
            <person name="Ryan C.M."/>
            <person name="Banfield J.F."/>
        </authorList>
    </citation>
    <scope>NUCLEOTIDE SEQUENCE [LARGE SCALE GENOMIC DNA]</scope>
</reference>
<dbReference type="InterPro" id="IPR013229">
    <property type="entry name" value="PEGA"/>
</dbReference>
<evidence type="ECO:0000259" key="2">
    <source>
        <dbReference type="PROSITE" id="PS51781"/>
    </source>
</evidence>
<proteinExistence type="predicted"/>
<feature type="domain" description="SH3b" evidence="2">
    <location>
        <begin position="220"/>
        <end position="285"/>
    </location>
</feature>
<dbReference type="Gene3D" id="2.30.30.40">
    <property type="entry name" value="SH3 Domains"/>
    <property type="match status" value="1"/>
</dbReference>
<keyword evidence="1" id="KW-1133">Transmembrane helix</keyword>
<dbReference type="Pfam" id="PF08308">
    <property type="entry name" value="PEGA"/>
    <property type="match status" value="2"/>
</dbReference>
<protein>
    <recommendedName>
        <fullName evidence="2">SH3b domain-containing protein</fullName>
    </recommendedName>
</protein>
<keyword evidence="1" id="KW-0812">Transmembrane</keyword>
<accession>A0A2M7QI63</accession>
<keyword evidence="1" id="KW-0472">Membrane</keyword>
<comment type="caution">
    <text evidence="3">The sequence shown here is derived from an EMBL/GenBank/DDBJ whole genome shotgun (WGS) entry which is preliminary data.</text>
</comment>
<gene>
    <name evidence="3" type="ORF">COY87_05160</name>
</gene>
<dbReference type="PROSITE" id="PS51781">
    <property type="entry name" value="SH3B"/>
    <property type="match status" value="1"/>
</dbReference>
<evidence type="ECO:0000313" key="4">
    <source>
        <dbReference type="Proteomes" id="UP000229401"/>
    </source>
</evidence>
<organism evidence="3 4">
    <name type="scientific">Candidatus Roizmanbacteria bacterium CG_4_10_14_0_8_um_filter_33_9</name>
    <dbReference type="NCBI Taxonomy" id="1974826"/>
    <lineage>
        <taxon>Bacteria</taxon>
        <taxon>Candidatus Roizmaniibacteriota</taxon>
    </lineage>
</organism>
<name>A0A2M7QI63_9BACT</name>
<feature type="transmembrane region" description="Helical" evidence="1">
    <location>
        <begin position="5"/>
        <end position="25"/>
    </location>
</feature>